<evidence type="ECO:0000256" key="4">
    <source>
        <dbReference type="ARBA" id="ARBA00022722"/>
    </source>
</evidence>
<comment type="caution">
    <text evidence="9">The sequence shown here is derived from an EMBL/GenBank/DDBJ whole genome shotgun (WGS) entry which is preliminary data.</text>
</comment>
<keyword evidence="10" id="KW-1185">Reference proteome</keyword>
<dbReference type="Pfam" id="PF13359">
    <property type="entry name" value="DDE_Tnp_4"/>
    <property type="match status" value="1"/>
</dbReference>
<protein>
    <submittedName>
        <fullName evidence="9">Protein ALP1-like</fullName>
    </submittedName>
</protein>
<feature type="non-terminal residue" evidence="9">
    <location>
        <position position="373"/>
    </location>
</feature>
<dbReference type="InterPro" id="IPR027806">
    <property type="entry name" value="HARBI1_dom"/>
</dbReference>
<feature type="non-terminal residue" evidence="9">
    <location>
        <position position="1"/>
    </location>
</feature>
<evidence type="ECO:0000256" key="2">
    <source>
        <dbReference type="ARBA" id="ARBA00004123"/>
    </source>
</evidence>
<comment type="subcellular location">
    <subcellularLocation>
        <location evidence="2">Nucleus</location>
    </subcellularLocation>
</comment>
<comment type="similarity">
    <text evidence="3">Belongs to the HARBI1 family.</text>
</comment>
<dbReference type="GO" id="GO:0005634">
    <property type="term" value="C:nucleus"/>
    <property type="evidence" value="ECO:0007669"/>
    <property type="project" value="UniProtKB-SubCell"/>
</dbReference>
<accession>A0A6G0VQY7</accession>
<dbReference type="OrthoDB" id="6592110at2759"/>
<dbReference type="PANTHER" id="PTHR22930:SF85">
    <property type="entry name" value="GH03217P-RELATED"/>
    <property type="match status" value="1"/>
</dbReference>
<dbReference type="InterPro" id="IPR045249">
    <property type="entry name" value="HARBI1-like"/>
</dbReference>
<keyword evidence="4" id="KW-0540">Nuclease</keyword>
<evidence type="ECO:0000256" key="1">
    <source>
        <dbReference type="ARBA" id="ARBA00001968"/>
    </source>
</evidence>
<evidence type="ECO:0000256" key="7">
    <source>
        <dbReference type="ARBA" id="ARBA00023242"/>
    </source>
</evidence>
<dbReference type="PANTHER" id="PTHR22930">
    <property type="match status" value="1"/>
</dbReference>
<dbReference type="GO" id="GO:0004518">
    <property type="term" value="F:nuclease activity"/>
    <property type="evidence" value="ECO:0007669"/>
    <property type="project" value="UniProtKB-KW"/>
</dbReference>
<feature type="domain" description="DDE Tnp4" evidence="8">
    <location>
        <begin position="160"/>
        <end position="315"/>
    </location>
</feature>
<evidence type="ECO:0000259" key="8">
    <source>
        <dbReference type="Pfam" id="PF13359"/>
    </source>
</evidence>
<evidence type="ECO:0000256" key="5">
    <source>
        <dbReference type="ARBA" id="ARBA00022723"/>
    </source>
</evidence>
<evidence type="ECO:0000313" key="10">
    <source>
        <dbReference type="Proteomes" id="UP000478052"/>
    </source>
</evidence>
<proteinExistence type="inferred from homology"/>
<reference evidence="9 10" key="1">
    <citation type="submission" date="2019-08" db="EMBL/GenBank/DDBJ databases">
        <title>Whole genome of Aphis craccivora.</title>
        <authorList>
            <person name="Voronova N.V."/>
            <person name="Shulinski R.S."/>
            <person name="Bandarenka Y.V."/>
            <person name="Zhorov D.G."/>
            <person name="Warner D."/>
        </authorList>
    </citation>
    <scope>NUCLEOTIDE SEQUENCE [LARGE SCALE GENOMIC DNA]</scope>
    <source>
        <strain evidence="9">180601</strain>
        <tissue evidence="9">Whole Body</tissue>
    </source>
</reference>
<dbReference type="EMBL" id="VUJU01012989">
    <property type="protein sequence ID" value="KAF0706204.1"/>
    <property type="molecule type" value="Genomic_DNA"/>
</dbReference>
<comment type="cofactor">
    <cofactor evidence="1">
        <name>a divalent metal cation</name>
        <dbReference type="ChEBI" id="CHEBI:60240"/>
    </cofactor>
</comment>
<dbReference type="Proteomes" id="UP000478052">
    <property type="component" value="Unassembled WGS sequence"/>
</dbReference>
<sequence>LNYLEDINNSLDKKKYLLFNSLLKSSKVRITNFMLVISLYDDLDFKCHFRLTRNSVEVLMCKMKPYYIRHTNVGRPVVDFKKATLMTIWYLSNTETFRKIGDRFGLNIGHACRTIHKYLQSLSILLDDFIIWPKGISETITVQEFKNLRFNYMPNTIGCIDGCHIRIHSPKYKRSEYTNRKMFQSIVLLAVCNANLEFTYIFSGWPGSSHDARVFKNSSLGDTLLNNPQEMVTKDVHILGDSAFPLLLSLIVPYKAVHILSEKEKLFNKRLSSTCIVIEQAFGLLLGRFRRLKSLEAKSIRLMSLTVTGACILHNLVLKNNDLMEIDIDTEHLNLDHLIEETETNQEFTISIALNQRNGIDKRNMLASRFYED</sequence>
<dbReference type="GO" id="GO:0046872">
    <property type="term" value="F:metal ion binding"/>
    <property type="evidence" value="ECO:0007669"/>
    <property type="project" value="UniProtKB-KW"/>
</dbReference>
<name>A0A6G0VQY7_APHCR</name>
<keyword evidence="5" id="KW-0479">Metal-binding</keyword>
<keyword evidence="6" id="KW-0378">Hydrolase</keyword>
<dbReference type="GO" id="GO:0016787">
    <property type="term" value="F:hydrolase activity"/>
    <property type="evidence" value="ECO:0007669"/>
    <property type="project" value="UniProtKB-KW"/>
</dbReference>
<keyword evidence="7" id="KW-0539">Nucleus</keyword>
<evidence type="ECO:0000256" key="3">
    <source>
        <dbReference type="ARBA" id="ARBA00006958"/>
    </source>
</evidence>
<evidence type="ECO:0000256" key="6">
    <source>
        <dbReference type="ARBA" id="ARBA00022801"/>
    </source>
</evidence>
<organism evidence="9 10">
    <name type="scientific">Aphis craccivora</name>
    <name type="common">Cowpea aphid</name>
    <dbReference type="NCBI Taxonomy" id="307492"/>
    <lineage>
        <taxon>Eukaryota</taxon>
        <taxon>Metazoa</taxon>
        <taxon>Ecdysozoa</taxon>
        <taxon>Arthropoda</taxon>
        <taxon>Hexapoda</taxon>
        <taxon>Insecta</taxon>
        <taxon>Pterygota</taxon>
        <taxon>Neoptera</taxon>
        <taxon>Paraneoptera</taxon>
        <taxon>Hemiptera</taxon>
        <taxon>Sternorrhyncha</taxon>
        <taxon>Aphidomorpha</taxon>
        <taxon>Aphidoidea</taxon>
        <taxon>Aphididae</taxon>
        <taxon>Aphidini</taxon>
        <taxon>Aphis</taxon>
        <taxon>Aphis</taxon>
    </lineage>
</organism>
<gene>
    <name evidence="9" type="ORF">FWK35_00024788</name>
</gene>
<dbReference type="AlphaFoldDB" id="A0A6G0VQY7"/>
<evidence type="ECO:0000313" key="9">
    <source>
        <dbReference type="EMBL" id="KAF0706204.1"/>
    </source>
</evidence>